<accession>A0A481VA96</accession>
<protein>
    <submittedName>
        <fullName evidence="1">Lef-6</fullName>
    </submittedName>
</protein>
<dbReference type="EMBL" id="MH577296">
    <property type="protein sequence ID" value="QBI90244.1"/>
    <property type="molecule type" value="Genomic_DNA"/>
</dbReference>
<name>A0A481VA96_9ABAC</name>
<reference evidence="1" key="1">
    <citation type="submission" date="2018-07" db="EMBL/GenBank/DDBJ databases">
        <title>A new Alphabaculovirus highly virulent isolated from Trichoplusia ni (TnSNPV).</title>
        <authorList>
            <person name="Bivian-Hernandez M.D.L.A."/>
            <person name="Del Rincon-Castro M.C."/>
            <person name="Ibarra J.E."/>
        </authorList>
    </citation>
    <scope>NUCLEOTIDE SEQUENCE</scope>
    <source>
        <strain evidence="1">LBIV-4</strain>
    </source>
</reference>
<proteinExistence type="predicted"/>
<organism evidence="1">
    <name type="scientific">Trichoplusia ni single nucleopolyhedrovirus</name>
    <dbReference type="NCBI Taxonomy" id="332054"/>
    <lineage>
        <taxon>Viruses</taxon>
        <taxon>Viruses incertae sedis</taxon>
        <taxon>Naldaviricetes</taxon>
        <taxon>Lefavirales</taxon>
        <taxon>Baculoviridae</taxon>
        <taxon>Alphabaculovirus</taxon>
        <taxon>Alphabaculovirus trini</taxon>
    </lineage>
</organism>
<sequence length="161" mass="18985">MMYDYTDRDCFVFYVNGENVDKKFIKDFINHVCGGRIRTDIRHDKCTRKRIVLTSRYAANKLMAVNRRVYWPDGSLFKCKLTEAPKRRSRDGRRRRRRQDFESCHHSSIFDDLKQNCSSSAFRSATVGDTKDSKFDDDWYNSATFIDVDLDGDGNFNKTTF</sequence>
<evidence type="ECO:0000313" key="1">
    <source>
        <dbReference type="EMBL" id="QBI90244.1"/>
    </source>
</evidence>